<dbReference type="EMBL" id="MTCY01000017">
    <property type="protein sequence ID" value="OWP77444.1"/>
    <property type="molecule type" value="Genomic_DNA"/>
</dbReference>
<name>A0A246GAZ8_9FLAO</name>
<comment type="caution">
    <text evidence="2">The sequence shown here is derived from an EMBL/GenBank/DDBJ whole genome shotgun (WGS) entry which is preliminary data.</text>
</comment>
<evidence type="ECO:0000313" key="2">
    <source>
        <dbReference type="EMBL" id="OWP77444.1"/>
    </source>
</evidence>
<evidence type="ECO:0000313" key="3">
    <source>
        <dbReference type="Proteomes" id="UP000198034"/>
    </source>
</evidence>
<sequence length="142" mass="16904">MEIFKTAEFWYFLIPVIIGFVIYFLDKSLKDERKHLLILFKSNQTISKNIQEKLRGFILEFDTSKAIAFPERNITYNNWLEMMAEEYNRNLSDELYESVKKGKISKPILLSMTDSLNRQNEALRLMEIDMDLIIKKAREGRI</sequence>
<evidence type="ECO:0000256" key="1">
    <source>
        <dbReference type="SAM" id="Phobius"/>
    </source>
</evidence>
<protein>
    <submittedName>
        <fullName evidence="2">Uncharacterized protein</fullName>
    </submittedName>
</protein>
<gene>
    <name evidence="2" type="ORF">BWK62_07625</name>
</gene>
<accession>A0A246GAZ8</accession>
<keyword evidence="1" id="KW-0472">Membrane</keyword>
<feature type="transmembrane region" description="Helical" evidence="1">
    <location>
        <begin position="6"/>
        <end position="25"/>
    </location>
</feature>
<keyword evidence="1" id="KW-0812">Transmembrane</keyword>
<dbReference type="Proteomes" id="UP000198034">
    <property type="component" value="Unassembled WGS sequence"/>
</dbReference>
<proteinExistence type="predicted"/>
<reference evidence="2 3" key="1">
    <citation type="journal article" date="2017" name="Infect. Genet. Evol.">
        <title>Comparative genome analysis of fish pathogen Flavobacterium columnare reveals extensive sequence diversity within the species.</title>
        <authorList>
            <person name="Kayansamruaj P."/>
            <person name="Dong H.T."/>
            <person name="Hirono I."/>
            <person name="Kondo H."/>
            <person name="Senapin S."/>
            <person name="Rodkhum C."/>
        </authorList>
    </citation>
    <scope>NUCLEOTIDE SEQUENCE [LARGE SCALE GENOMIC DNA]</scope>
    <source>
        <strain evidence="2 3">1214</strain>
    </source>
</reference>
<keyword evidence="1" id="KW-1133">Transmembrane helix</keyword>
<dbReference type="AlphaFoldDB" id="A0A246GAZ8"/>
<organism evidence="2 3">
    <name type="scientific">Flavobacterium columnare</name>
    <dbReference type="NCBI Taxonomy" id="996"/>
    <lineage>
        <taxon>Bacteria</taxon>
        <taxon>Pseudomonadati</taxon>
        <taxon>Bacteroidota</taxon>
        <taxon>Flavobacteriia</taxon>
        <taxon>Flavobacteriales</taxon>
        <taxon>Flavobacteriaceae</taxon>
        <taxon>Flavobacterium</taxon>
    </lineage>
</organism>